<feature type="domain" description="HpcH/HpaI aldolase/citrate lyase" evidence="6">
    <location>
        <begin position="8"/>
        <end position="99"/>
    </location>
</feature>
<organism evidence="7 8">
    <name type="scientific">Thermocrispum agreste</name>
    <dbReference type="NCBI Taxonomy" id="37925"/>
    <lineage>
        <taxon>Bacteria</taxon>
        <taxon>Bacillati</taxon>
        <taxon>Actinomycetota</taxon>
        <taxon>Actinomycetes</taxon>
        <taxon>Pseudonocardiales</taxon>
        <taxon>Pseudonocardiaceae</taxon>
        <taxon>Thermocrispum</taxon>
    </lineage>
</organism>
<dbReference type="GO" id="GO:0016829">
    <property type="term" value="F:lyase activity"/>
    <property type="evidence" value="ECO:0007669"/>
    <property type="project" value="UniProtKB-KW"/>
</dbReference>
<comment type="cofactor">
    <cofactor evidence="1">
        <name>Mg(2+)</name>
        <dbReference type="ChEBI" id="CHEBI:18420"/>
    </cofactor>
</comment>
<feature type="domain" description="HpcH/HpaI aldolase/citrate lyase" evidence="6">
    <location>
        <begin position="105"/>
        <end position="203"/>
    </location>
</feature>
<dbReference type="InterPro" id="IPR040442">
    <property type="entry name" value="Pyrv_kinase-like_dom_sf"/>
</dbReference>
<feature type="binding site" evidence="4">
    <location>
        <position position="109"/>
    </location>
    <ligand>
        <name>substrate</name>
    </ligand>
</feature>
<keyword evidence="2 5" id="KW-0479">Metal-binding</keyword>
<dbReference type="SUPFAM" id="SSF51621">
    <property type="entry name" value="Phosphoenolpyruvate/pyruvate domain"/>
    <property type="match status" value="1"/>
</dbReference>
<comment type="caution">
    <text evidence="7">The sequence shown here is derived from an EMBL/GenBank/DDBJ whole genome shotgun (WGS) entry which is preliminary data.</text>
</comment>
<keyword evidence="7" id="KW-0456">Lyase</keyword>
<dbReference type="EMBL" id="QGUI02000050">
    <property type="protein sequence ID" value="MFO7191802.1"/>
    <property type="molecule type" value="Genomic_DNA"/>
</dbReference>
<dbReference type="Proteomes" id="UP000249324">
    <property type="component" value="Unassembled WGS sequence"/>
</dbReference>
<feature type="binding site" evidence="4">
    <location>
        <position position="65"/>
    </location>
    <ligand>
        <name>substrate</name>
    </ligand>
</feature>
<dbReference type="AlphaFoldDB" id="A0ABD6FCX6"/>
<evidence type="ECO:0000256" key="3">
    <source>
        <dbReference type="ARBA" id="ARBA00022842"/>
    </source>
</evidence>
<dbReference type="Gene3D" id="3.20.20.60">
    <property type="entry name" value="Phosphoenolpyruvate-binding domains"/>
    <property type="match status" value="1"/>
</dbReference>
<protein>
    <submittedName>
        <fullName evidence="7">CoA ester lyase</fullName>
    </submittedName>
</protein>
<feature type="binding site" evidence="5">
    <location>
        <position position="109"/>
    </location>
    <ligand>
        <name>Mg(2+)</name>
        <dbReference type="ChEBI" id="CHEBI:18420"/>
    </ligand>
</feature>
<reference evidence="7 8" key="1">
    <citation type="journal article" date="2021" name="BMC Genomics">
        <title>Genome-resolved metagenome and metatranscriptome analyses of thermophilic composting reveal key bacterial players and their metabolic interactions.</title>
        <authorList>
            <person name="Braga L.P.P."/>
            <person name="Pereira R.V."/>
            <person name="Martins L.F."/>
            <person name="Moura L.M.S."/>
            <person name="Sanchez F.B."/>
            <person name="Patane J.S.L."/>
            <person name="da Silva A.M."/>
            <person name="Setubal J.C."/>
        </authorList>
    </citation>
    <scope>NUCLEOTIDE SEQUENCE [LARGE SCALE GENOMIC DNA]</scope>
    <source>
        <strain evidence="7">ZC4RG45</strain>
    </source>
</reference>
<dbReference type="GO" id="GO:0046872">
    <property type="term" value="F:metal ion binding"/>
    <property type="evidence" value="ECO:0007669"/>
    <property type="project" value="UniProtKB-KW"/>
</dbReference>
<dbReference type="PIRSF" id="PIRSF015582">
    <property type="entry name" value="Cit_lyase_B"/>
    <property type="match status" value="1"/>
</dbReference>
<evidence type="ECO:0000313" key="7">
    <source>
        <dbReference type="EMBL" id="MFO7191802.1"/>
    </source>
</evidence>
<evidence type="ECO:0000259" key="6">
    <source>
        <dbReference type="Pfam" id="PF03328"/>
    </source>
</evidence>
<name>A0ABD6FCX6_9PSEU</name>
<dbReference type="PANTHER" id="PTHR32308:SF10">
    <property type="entry name" value="CITRATE LYASE SUBUNIT BETA"/>
    <property type="match status" value="1"/>
</dbReference>
<dbReference type="PANTHER" id="PTHR32308">
    <property type="entry name" value="LYASE BETA SUBUNIT, PUTATIVE (AFU_ORTHOLOGUE AFUA_4G13030)-RELATED"/>
    <property type="match status" value="1"/>
</dbReference>
<keyword evidence="3 5" id="KW-0460">Magnesium</keyword>
<dbReference type="InterPro" id="IPR005000">
    <property type="entry name" value="Aldolase/citrate-lyase_domain"/>
</dbReference>
<evidence type="ECO:0000256" key="5">
    <source>
        <dbReference type="PIRSR" id="PIRSR015582-2"/>
    </source>
</evidence>
<evidence type="ECO:0000256" key="4">
    <source>
        <dbReference type="PIRSR" id="PIRSR015582-1"/>
    </source>
</evidence>
<dbReference type="Pfam" id="PF03328">
    <property type="entry name" value="HpcH_HpaI"/>
    <property type="match status" value="2"/>
</dbReference>
<evidence type="ECO:0000256" key="1">
    <source>
        <dbReference type="ARBA" id="ARBA00001946"/>
    </source>
</evidence>
<evidence type="ECO:0000256" key="2">
    <source>
        <dbReference type="ARBA" id="ARBA00022723"/>
    </source>
</evidence>
<dbReference type="InterPro" id="IPR011206">
    <property type="entry name" value="Citrate_lyase_beta/mcl1/mcl2"/>
</dbReference>
<feature type="binding site" evidence="5">
    <location>
        <position position="135"/>
    </location>
    <ligand>
        <name>Mg(2+)</name>
        <dbReference type="ChEBI" id="CHEBI:18420"/>
    </ligand>
</feature>
<proteinExistence type="predicted"/>
<gene>
    <name evidence="7" type="ORF">DIU77_006120</name>
</gene>
<sequence>MTDLAGARTLLFVPGDRPDRFGKAAASGADAVVLDLEDAVAPERKAAAREHVARWLADGNRAVVRINAAGTPWHDDDVAAVRDLATALMVPKAERAADLPPGELIPLVETAAGITNAREICAAPGVIRAAFGSVDLAAELGVDPGSYYALLHARSALVLAAAAAGCAPPLDGVTTSLDEVGLLRADTVHAVELGFTGKLCIHPRQIEHVHAALRPSDAELDWARRVVAAANGGVSVVDGQMIDRPVVLRAQRLLSRGGAAR</sequence>
<dbReference type="InterPro" id="IPR015813">
    <property type="entry name" value="Pyrv/PenolPyrv_kinase-like_dom"/>
</dbReference>
<evidence type="ECO:0000313" key="8">
    <source>
        <dbReference type="Proteomes" id="UP000249324"/>
    </source>
</evidence>
<accession>A0ABD6FCX6</accession>